<comment type="caution">
    <text evidence="1">The sequence shown here is derived from an EMBL/GenBank/DDBJ whole genome shotgun (WGS) entry which is preliminary data.</text>
</comment>
<dbReference type="AlphaFoldDB" id="A0A971IC37"/>
<dbReference type="EMBL" id="JAAXZR010000018">
    <property type="protein sequence ID" value="NLT79460.1"/>
    <property type="molecule type" value="Genomic_DNA"/>
</dbReference>
<dbReference type="RefSeq" id="WP_273173299.1">
    <property type="nucleotide sequence ID" value="NZ_CP181270.1"/>
</dbReference>
<gene>
    <name evidence="1" type="ORF">GXW98_04125</name>
</gene>
<name>A0A971IC37_9BIFI</name>
<organism evidence="1 2">
    <name type="scientific">Bifidobacterium crudilactis</name>
    <dbReference type="NCBI Taxonomy" id="327277"/>
    <lineage>
        <taxon>Bacteria</taxon>
        <taxon>Bacillati</taxon>
        <taxon>Actinomycetota</taxon>
        <taxon>Actinomycetes</taxon>
        <taxon>Bifidobacteriales</taxon>
        <taxon>Bifidobacteriaceae</taxon>
        <taxon>Bifidobacterium</taxon>
    </lineage>
</organism>
<reference evidence="1" key="1">
    <citation type="journal article" date="2020" name="Biotechnol. Biofuels">
        <title>New insights from the biogas microbiome by comprehensive genome-resolved metagenomics of nearly 1600 species originating from multiple anaerobic digesters.</title>
        <authorList>
            <person name="Campanaro S."/>
            <person name="Treu L."/>
            <person name="Rodriguez-R L.M."/>
            <person name="Kovalovszki A."/>
            <person name="Ziels R.M."/>
            <person name="Maus I."/>
            <person name="Zhu X."/>
            <person name="Kougias P.G."/>
            <person name="Basile A."/>
            <person name="Luo G."/>
            <person name="Schluter A."/>
            <person name="Konstantinidis K.T."/>
            <person name="Angelidaki I."/>
        </authorList>
    </citation>
    <scope>NUCLEOTIDE SEQUENCE</scope>
    <source>
        <strain evidence="1">AS01afH2WH_6</strain>
    </source>
</reference>
<evidence type="ECO:0000313" key="2">
    <source>
        <dbReference type="Proteomes" id="UP000767327"/>
    </source>
</evidence>
<evidence type="ECO:0000313" key="1">
    <source>
        <dbReference type="EMBL" id="NLT79460.1"/>
    </source>
</evidence>
<protein>
    <submittedName>
        <fullName evidence="1">Uncharacterized protein</fullName>
    </submittedName>
</protein>
<sequence length="123" mass="13474">MKTLSAQQQEVLELITETLGNMVSIVTIDAALIQPQAGKAAVFLEAPELEAESFDIHNVVWKFDVIAGTPTTQMLALESIFTVLDRITDSDLNYTTMRPVTWTAGSAGKFAAYQIELNPLDND</sequence>
<proteinExistence type="predicted"/>
<dbReference type="Proteomes" id="UP000767327">
    <property type="component" value="Unassembled WGS sequence"/>
</dbReference>
<reference evidence="1" key="2">
    <citation type="submission" date="2020-01" db="EMBL/GenBank/DDBJ databases">
        <authorList>
            <person name="Campanaro S."/>
        </authorList>
    </citation>
    <scope>NUCLEOTIDE SEQUENCE</scope>
    <source>
        <strain evidence="1">AS01afH2WH_6</strain>
    </source>
</reference>
<accession>A0A971IC37</accession>